<feature type="compositionally biased region" description="Polar residues" evidence="2">
    <location>
        <begin position="809"/>
        <end position="821"/>
    </location>
</feature>
<dbReference type="PANTHER" id="PTHR46740:SF2">
    <property type="entry name" value="PROTEIN DYAD"/>
    <property type="match status" value="1"/>
</dbReference>
<dbReference type="OMA" id="LGWKIGD"/>
<feature type="compositionally biased region" description="Low complexity" evidence="2">
    <location>
        <begin position="696"/>
        <end position="707"/>
    </location>
</feature>
<feature type="domain" description="PTC1-like winged helix-turn-helix" evidence="3">
    <location>
        <begin position="355"/>
        <end position="437"/>
    </location>
</feature>
<keyword evidence="1" id="KW-0175">Coiled coil</keyword>
<feature type="compositionally biased region" description="Basic and acidic residues" evidence="2">
    <location>
        <begin position="270"/>
        <end position="282"/>
    </location>
</feature>
<sequence>MHTRLHCLFLVGGTRQGQMWKFHALWGILPSAFMSPQQTNQSHYHLIMIIKPHERGVYRVGDILYGKERACGESKYLNMQEQDNVDDGAQTPPLARHALPTSDCTLQSDETQEDIELGSVYEIDHTKLPRRTPVQLGSTRVVMVSEKTEVNVSVIFPSIQSLQRYFSDTISEMYPELDERFVMGTKLAEKVLYRKVPSQEFAEKKHSDEFWLVISNPNRGFGDVISNKAGPCLSEIKCNGMVRWGVRRQVKFIGKHIDNDPQSSSSIVIGEEKAKCEERKEDGQEEEPEEEEENEEAVTEETNETNQTGKRKRYRPRLVPKAKKAKLEIEKRRKMNKNMAKNNCKQIVLKNSQIRWSAERYKLAEKNLLDVMKAKGAVHGNPILRPELRSEARKQIGDTGLLDHLLKHMAGKVAPGGTERFQRRHNAEGAMEYWLESADLVDIRREAGVQDPYWTPPPGWELGDCLTQDPICAKELRQLKEETKKLERDVEEMVSKKQMEEEIAKLRREMEESLDSLPRKQQKESQAIVVSNPCVTSQELDLDMVPLESDLDSSMVTLEKYEEQLMAISKYMSRIEEEIGKLKSKVEQETRSGSALMESTGWCAEKKKKEVEEKDGLVVQKKDVGTEGGGGGDQRKTNTTEKAEEEKAAEKAAKIQRLKSGFRICKPQGTFLWPNSNTLSSQVVVQVEDLLVVPTPPSVSSSTASAPPQLPYHHHPASPVRPLAERRAVKVTVSTIGNNNFSSTTTTTTTTDNKSTTTFINLNDFPTDGFSGAPSLLAANCYHHHHHNATVATVLPSTAKGEKREKMSYNLQQKGRGSSSKRVGDMAGSGYCHPCT</sequence>
<reference evidence="4 5" key="1">
    <citation type="submission" date="2017-07" db="EMBL/GenBank/DDBJ databases">
        <title>An improved, manually edited Actinidia chinensis var. chinensis (kiwifruit) genome highlights the challenges associated with draft genomes and gene prediction in plants.</title>
        <authorList>
            <person name="Pilkington S."/>
            <person name="Crowhurst R."/>
            <person name="Hilario E."/>
            <person name="Nardozza S."/>
            <person name="Fraser L."/>
            <person name="Peng Y."/>
            <person name="Gunaseelan K."/>
            <person name="Simpson R."/>
            <person name="Tahir J."/>
            <person name="Deroles S."/>
            <person name="Templeton K."/>
            <person name="Luo Z."/>
            <person name="Davy M."/>
            <person name="Cheng C."/>
            <person name="Mcneilage M."/>
            <person name="Scaglione D."/>
            <person name="Liu Y."/>
            <person name="Zhang Q."/>
            <person name="Datson P."/>
            <person name="De Silva N."/>
            <person name="Gardiner S."/>
            <person name="Bassett H."/>
            <person name="Chagne D."/>
            <person name="Mccallum J."/>
            <person name="Dzierzon H."/>
            <person name="Deng C."/>
            <person name="Wang Y.-Y."/>
            <person name="Barron N."/>
            <person name="Manako K."/>
            <person name="Bowen J."/>
            <person name="Foster T."/>
            <person name="Erridge Z."/>
            <person name="Tiffin H."/>
            <person name="Waite C."/>
            <person name="Davies K."/>
            <person name="Grierson E."/>
            <person name="Laing W."/>
            <person name="Kirk R."/>
            <person name="Chen X."/>
            <person name="Wood M."/>
            <person name="Montefiori M."/>
            <person name="Brummell D."/>
            <person name="Schwinn K."/>
            <person name="Catanach A."/>
            <person name="Fullerton C."/>
            <person name="Li D."/>
            <person name="Meiyalaghan S."/>
            <person name="Nieuwenhuizen N."/>
            <person name="Read N."/>
            <person name="Prakash R."/>
            <person name="Hunter D."/>
            <person name="Zhang H."/>
            <person name="Mckenzie M."/>
            <person name="Knabel M."/>
            <person name="Harris A."/>
            <person name="Allan A."/>
            <person name="Chen A."/>
            <person name="Janssen B."/>
            <person name="Plunkett B."/>
            <person name="Dwamena C."/>
            <person name="Voogd C."/>
            <person name="Leif D."/>
            <person name="Lafferty D."/>
            <person name="Souleyre E."/>
            <person name="Varkonyi-Gasic E."/>
            <person name="Gambi F."/>
            <person name="Hanley J."/>
            <person name="Yao J.-L."/>
            <person name="Cheung J."/>
            <person name="David K."/>
            <person name="Warren B."/>
            <person name="Marsh K."/>
            <person name="Snowden K."/>
            <person name="Lin-Wang K."/>
            <person name="Brian L."/>
            <person name="Martinez-Sanchez M."/>
            <person name="Wang M."/>
            <person name="Ileperuma N."/>
            <person name="Macnee N."/>
            <person name="Campin R."/>
            <person name="Mcatee P."/>
            <person name="Drummond R."/>
            <person name="Espley R."/>
            <person name="Ireland H."/>
            <person name="Wu R."/>
            <person name="Atkinson R."/>
            <person name="Karunairetnam S."/>
            <person name="Bulley S."/>
            <person name="Chunkath S."/>
            <person name="Hanley Z."/>
            <person name="Storey R."/>
            <person name="Thrimawithana A."/>
            <person name="Thomson S."/>
            <person name="David C."/>
            <person name="Testolin R."/>
        </authorList>
    </citation>
    <scope>NUCLEOTIDE SEQUENCE [LARGE SCALE GENOMIC DNA]</scope>
    <source>
        <strain evidence="5">cv. Red5</strain>
        <tissue evidence="4">Young leaf</tissue>
    </source>
</reference>
<dbReference type="PANTHER" id="PTHR46740">
    <property type="entry name" value="PROTEIN DYAD"/>
    <property type="match status" value="1"/>
</dbReference>
<protein>
    <submittedName>
        <fullName evidence="4">Protein DYAD like</fullName>
    </submittedName>
</protein>
<dbReference type="GO" id="GO:0051177">
    <property type="term" value="P:meiotic sister chromatid cohesion"/>
    <property type="evidence" value="ECO:0007669"/>
    <property type="project" value="InterPro"/>
</dbReference>
<accession>A0A2R6PLV5</accession>
<dbReference type="Gramene" id="PSR93315">
    <property type="protein sequence ID" value="PSR93315"/>
    <property type="gene ID" value="CEY00_Acc27927"/>
</dbReference>
<dbReference type="GO" id="GO:0007131">
    <property type="term" value="P:reciprocal meiotic recombination"/>
    <property type="evidence" value="ECO:0007669"/>
    <property type="project" value="InterPro"/>
</dbReference>
<feature type="coiled-coil region" evidence="1">
    <location>
        <begin position="558"/>
        <end position="592"/>
    </location>
</feature>
<dbReference type="EMBL" id="NKQK01000024">
    <property type="protein sequence ID" value="PSR93315.1"/>
    <property type="molecule type" value="Genomic_DNA"/>
</dbReference>
<dbReference type="Proteomes" id="UP000241394">
    <property type="component" value="Chromosome LG24"/>
</dbReference>
<reference evidence="5" key="2">
    <citation type="journal article" date="2018" name="BMC Genomics">
        <title>A manually annotated Actinidia chinensis var. chinensis (kiwifruit) genome highlights the challenges associated with draft genomes and gene prediction in plants.</title>
        <authorList>
            <person name="Pilkington S.M."/>
            <person name="Crowhurst R."/>
            <person name="Hilario E."/>
            <person name="Nardozza S."/>
            <person name="Fraser L."/>
            <person name="Peng Y."/>
            <person name="Gunaseelan K."/>
            <person name="Simpson R."/>
            <person name="Tahir J."/>
            <person name="Deroles S.C."/>
            <person name="Templeton K."/>
            <person name="Luo Z."/>
            <person name="Davy M."/>
            <person name="Cheng C."/>
            <person name="McNeilage M."/>
            <person name="Scaglione D."/>
            <person name="Liu Y."/>
            <person name="Zhang Q."/>
            <person name="Datson P."/>
            <person name="De Silva N."/>
            <person name="Gardiner S.E."/>
            <person name="Bassett H."/>
            <person name="Chagne D."/>
            <person name="McCallum J."/>
            <person name="Dzierzon H."/>
            <person name="Deng C."/>
            <person name="Wang Y.Y."/>
            <person name="Barron L."/>
            <person name="Manako K."/>
            <person name="Bowen J."/>
            <person name="Foster T.M."/>
            <person name="Erridge Z.A."/>
            <person name="Tiffin H."/>
            <person name="Waite C.N."/>
            <person name="Davies K.M."/>
            <person name="Grierson E.P."/>
            <person name="Laing W.A."/>
            <person name="Kirk R."/>
            <person name="Chen X."/>
            <person name="Wood M."/>
            <person name="Montefiori M."/>
            <person name="Brummell D.A."/>
            <person name="Schwinn K.E."/>
            <person name="Catanach A."/>
            <person name="Fullerton C."/>
            <person name="Li D."/>
            <person name="Meiyalaghan S."/>
            <person name="Nieuwenhuizen N."/>
            <person name="Read N."/>
            <person name="Prakash R."/>
            <person name="Hunter D."/>
            <person name="Zhang H."/>
            <person name="McKenzie M."/>
            <person name="Knabel M."/>
            <person name="Harris A."/>
            <person name="Allan A.C."/>
            <person name="Gleave A."/>
            <person name="Chen A."/>
            <person name="Janssen B.J."/>
            <person name="Plunkett B."/>
            <person name="Ampomah-Dwamena C."/>
            <person name="Voogd C."/>
            <person name="Leif D."/>
            <person name="Lafferty D."/>
            <person name="Souleyre E.J.F."/>
            <person name="Varkonyi-Gasic E."/>
            <person name="Gambi F."/>
            <person name="Hanley J."/>
            <person name="Yao J.L."/>
            <person name="Cheung J."/>
            <person name="David K.M."/>
            <person name="Warren B."/>
            <person name="Marsh K."/>
            <person name="Snowden K.C."/>
            <person name="Lin-Wang K."/>
            <person name="Brian L."/>
            <person name="Martinez-Sanchez M."/>
            <person name="Wang M."/>
            <person name="Ileperuma N."/>
            <person name="Macnee N."/>
            <person name="Campin R."/>
            <person name="McAtee P."/>
            <person name="Drummond R.S.M."/>
            <person name="Espley R.V."/>
            <person name="Ireland H.S."/>
            <person name="Wu R."/>
            <person name="Atkinson R.G."/>
            <person name="Karunairetnam S."/>
            <person name="Bulley S."/>
            <person name="Chunkath S."/>
            <person name="Hanley Z."/>
            <person name="Storey R."/>
            <person name="Thrimawithana A.H."/>
            <person name="Thomson S."/>
            <person name="David C."/>
            <person name="Testolin R."/>
            <person name="Huang H."/>
            <person name="Hellens R.P."/>
            <person name="Schaffer R.J."/>
        </authorList>
    </citation>
    <scope>NUCLEOTIDE SEQUENCE [LARGE SCALE GENOMIC DNA]</scope>
    <source>
        <strain evidence="5">cv. Red5</strain>
    </source>
</reference>
<keyword evidence="5" id="KW-1185">Reference proteome</keyword>
<feature type="region of interest" description="Disordered" evidence="2">
    <location>
        <begin position="619"/>
        <end position="648"/>
    </location>
</feature>
<dbReference type="InterPro" id="IPR044221">
    <property type="entry name" value="DYAD/AMEIOTIC1"/>
</dbReference>
<feature type="region of interest" description="Disordered" evidence="2">
    <location>
        <begin position="696"/>
        <end position="721"/>
    </location>
</feature>
<dbReference type="AlphaFoldDB" id="A0A2R6PLV5"/>
<feature type="region of interest" description="Disordered" evidence="2">
    <location>
        <begin position="261"/>
        <end position="313"/>
    </location>
</feature>
<comment type="caution">
    <text evidence="4">The sequence shown here is derived from an EMBL/GenBank/DDBJ whole genome shotgun (WGS) entry which is preliminary data.</text>
</comment>
<evidence type="ECO:0000259" key="3">
    <source>
        <dbReference type="Pfam" id="PF25874"/>
    </source>
</evidence>
<dbReference type="STRING" id="1590841.A0A2R6PLV5"/>
<proteinExistence type="predicted"/>
<evidence type="ECO:0000256" key="2">
    <source>
        <dbReference type="SAM" id="MobiDB-lite"/>
    </source>
</evidence>
<dbReference type="InParanoid" id="A0A2R6PLV5"/>
<dbReference type="OrthoDB" id="515863at2759"/>
<organism evidence="4 5">
    <name type="scientific">Actinidia chinensis var. chinensis</name>
    <name type="common">Chinese soft-hair kiwi</name>
    <dbReference type="NCBI Taxonomy" id="1590841"/>
    <lineage>
        <taxon>Eukaryota</taxon>
        <taxon>Viridiplantae</taxon>
        <taxon>Streptophyta</taxon>
        <taxon>Embryophyta</taxon>
        <taxon>Tracheophyta</taxon>
        <taxon>Spermatophyta</taxon>
        <taxon>Magnoliopsida</taxon>
        <taxon>eudicotyledons</taxon>
        <taxon>Gunneridae</taxon>
        <taxon>Pentapetalae</taxon>
        <taxon>asterids</taxon>
        <taxon>Ericales</taxon>
        <taxon>Actinidiaceae</taxon>
        <taxon>Actinidia</taxon>
    </lineage>
</organism>
<dbReference type="Pfam" id="PF25874">
    <property type="entry name" value="WHD_plant_repro"/>
    <property type="match status" value="1"/>
</dbReference>
<feature type="compositionally biased region" description="Acidic residues" evidence="2">
    <location>
        <begin position="283"/>
        <end position="303"/>
    </location>
</feature>
<feature type="coiled-coil region" evidence="1">
    <location>
        <begin position="473"/>
        <end position="523"/>
    </location>
</feature>
<name>A0A2R6PLV5_ACTCC</name>
<feature type="region of interest" description="Disordered" evidence="2">
    <location>
        <begin position="799"/>
        <end position="836"/>
    </location>
</feature>
<evidence type="ECO:0000313" key="5">
    <source>
        <dbReference type="Proteomes" id="UP000241394"/>
    </source>
</evidence>
<evidence type="ECO:0000256" key="1">
    <source>
        <dbReference type="SAM" id="Coils"/>
    </source>
</evidence>
<evidence type="ECO:0000313" key="4">
    <source>
        <dbReference type="EMBL" id="PSR93315.1"/>
    </source>
</evidence>
<dbReference type="InterPro" id="IPR059080">
    <property type="entry name" value="WHD_PTC1"/>
</dbReference>
<feature type="compositionally biased region" description="Basic and acidic residues" evidence="2">
    <location>
        <begin position="633"/>
        <end position="648"/>
    </location>
</feature>
<gene>
    <name evidence="4" type="ORF">CEY00_Acc27927</name>
</gene>